<dbReference type="CDD" id="cd07341">
    <property type="entry name" value="M56_BlaR1_MecR1_like"/>
    <property type="match status" value="1"/>
</dbReference>
<protein>
    <submittedName>
        <fullName evidence="5">M56 family metallopeptidase</fullName>
    </submittedName>
</protein>
<dbReference type="InterPro" id="IPR052173">
    <property type="entry name" value="Beta-lactam_resp_regulator"/>
</dbReference>
<evidence type="ECO:0000259" key="4">
    <source>
        <dbReference type="Pfam" id="PF05569"/>
    </source>
</evidence>
<keyword evidence="3" id="KW-1133">Transmembrane helix</keyword>
<feature type="transmembrane region" description="Helical" evidence="3">
    <location>
        <begin position="50"/>
        <end position="72"/>
    </location>
</feature>
<feature type="region of interest" description="Disordered" evidence="2">
    <location>
        <begin position="573"/>
        <end position="626"/>
    </location>
</feature>
<feature type="transmembrane region" description="Helical" evidence="3">
    <location>
        <begin position="227"/>
        <end position="249"/>
    </location>
</feature>
<gene>
    <name evidence="5" type="ORF">ABV298_14370</name>
</gene>
<feature type="transmembrane region" description="Helical" evidence="3">
    <location>
        <begin position="20"/>
        <end position="41"/>
    </location>
</feature>
<keyword evidence="1" id="KW-0175">Coiled coil</keyword>
<accession>A0AAU8FVG2</accession>
<feature type="coiled-coil region" evidence="1">
    <location>
        <begin position="506"/>
        <end position="533"/>
    </location>
</feature>
<keyword evidence="3" id="KW-0472">Membrane</keyword>
<feature type="transmembrane region" description="Helical" evidence="3">
    <location>
        <begin position="323"/>
        <end position="342"/>
    </location>
</feature>
<evidence type="ECO:0000256" key="2">
    <source>
        <dbReference type="SAM" id="MobiDB-lite"/>
    </source>
</evidence>
<proteinExistence type="predicted"/>
<keyword evidence="3" id="KW-0812">Transmembrane</keyword>
<name>A0AAU8FVG2_9BACT</name>
<dbReference type="PANTHER" id="PTHR34978">
    <property type="entry name" value="POSSIBLE SENSOR-TRANSDUCER PROTEIN BLAR"/>
    <property type="match status" value="1"/>
</dbReference>
<evidence type="ECO:0000256" key="1">
    <source>
        <dbReference type="SAM" id="Coils"/>
    </source>
</evidence>
<evidence type="ECO:0000256" key="3">
    <source>
        <dbReference type="SAM" id="Phobius"/>
    </source>
</evidence>
<dbReference type="Pfam" id="PF05569">
    <property type="entry name" value="Peptidase_M56"/>
    <property type="match status" value="1"/>
</dbReference>
<evidence type="ECO:0000313" key="5">
    <source>
        <dbReference type="EMBL" id="XCH27502.1"/>
    </source>
</evidence>
<feature type="compositionally biased region" description="Low complexity" evidence="2">
    <location>
        <begin position="581"/>
        <end position="598"/>
    </location>
</feature>
<dbReference type="PANTHER" id="PTHR34978:SF3">
    <property type="entry name" value="SLR0241 PROTEIN"/>
    <property type="match status" value="1"/>
</dbReference>
<dbReference type="Gene3D" id="3.30.2010.10">
    <property type="entry name" value="Metalloproteases ('zincins'), catalytic domain"/>
    <property type="match status" value="1"/>
</dbReference>
<feature type="domain" description="Peptidase M56" evidence="4">
    <location>
        <begin position="98"/>
        <end position="288"/>
    </location>
</feature>
<feature type="compositionally biased region" description="Pro residues" evidence="2">
    <location>
        <begin position="611"/>
        <end position="626"/>
    </location>
</feature>
<sequence length="626" mass="70944">MKFFSNLLPGPAVSAFGWTLIHSIWQGTLLMLIGIAVFYFLRKKTAGMRYIAGVGFLFAQVLASAGTFIYYYPKTVGTVSNAKTLARYTALTASRTWAEVSRDLPVTLKVQMWLSAHLHELVICWLIGSGILLLRFAGGWIFTERLRLNARAVTDREWRARFGVIIAKMNISKSVEFRESARVLTPMVIGAFRPVVLIPIGLLSGFSTAQVEAILAHELAHIRRNDYLINMLQSFVEVIFFFHPAIWWLSEKVRAEREHCCDDIALSVCGDKMSLAHALVKVAEWQATPGLAMAFASKKPLLLHRVQRVLGLDPKPVRTFSSLPAMIFAIGLVLGVSAYAVAQKVEKDKEKKAAKHMTVKKRKPVKADIREEREMEELAEVAVDENIHENIEAELAHVEADLEEPEMDLEQTGNDTLDQKLWEINRKIRAMHDELKPYHARLEELNLQKEKQQFETERFEREIQKIEWKKQRASELRMDLMEKRSVIFNQDAKDSKLSDADIDKQLADFEQQIKAQEQIISDLNNQISNARKEAARAAEPELKLQREIEEIHFKISELGKKIGLETLSYQKLQSANEPRIARSARVARAGRVQRAGTPALPPAPVKVAKPAPAPKPPLPPKKYPKD</sequence>
<dbReference type="InterPro" id="IPR008756">
    <property type="entry name" value="Peptidase_M56"/>
</dbReference>
<dbReference type="EMBL" id="CP159289">
    <property type="protein sequence ID" value="XCH27502.1"/>
    <property type="molecule type" value="Genomic_DNA"/>
</dbReference>
<dbReference type="RefSeq" id="WP_353722755.1">
    <property type="nucleotide sequence ID" value="NZ_CP159289.1"/>
</dbReference>
<organism evidence="5">
    <name type="scientific">Dyadobacter sp. 676</name>
    <dbReference type="NCBI Taxonomy" id="3088362"/>
    <lineage>
        <taxon>Bacteria</taxon>
        <taxon>Pseudomonadati</taxon>
        <taxon>Bacteroidota</taxon>
        <taxon>Cytophagia</taxon>
        <taxon>Cytophagales</taxon>
        <taxon>Spirosomataceae</taxon>
        <taxon>Dyadobacter</taxon>
    </lineage>
</organism>
<dbReference type="AlphaFoldDB" id="A0AAU8FVG2"/>
<feature type="coiled-coil region" evidence="1">
    <location>
        <begin position="442"/>
        <end position="476"/>
    </location>
</feature>
<reference evidence="5" key="1">
    <citation type="submission" date="2024-06" db="EMBL/GenBank/DDBJ databases">
        <title>Sequencing and assembly of the genome of Dyadobacter sp. strain 676, a symbiont of Cyamopsis tetragonoloba.</title>
        <authorList>
            <person name="Guro P."/>
            <person name="Sazanova A."/>
            <person name="Kuznetsova I."/>
            <person name="Belimov A."/>
            <person name="Safronova V."/>
        </authorList>
    </citation>
    <scope>NUCLEOTIDE SEQUENCE</scope>
    <source>
        <strain evidence="5">676</strain>
    </source>
</reference>
<feature type="transmembrane region" description="Helical" evidence="3">
    <location>
        <begin position="118"/>
        <end position="142"/>
    </location>
</feature>